<evidence type="ECO:0000256" key="12">
    <source>
        <dbReference type="SAM" id="MobiDB-lite"/>
    </source>
</evidence>
<evidence type="ECO:0000256" key="11">
    <source>
        <dbReference type="PROSITE-ProRule" id="PRU00134"/>
    </source>
</evidence>
<evidence type="ECO:0000259" key="15">
    <source>
        <dbReference type="PROSITE" id="PS50865"/>
    </source>
</evidence>
<sequence length="831" mass="91545">MLVIAGVSWDLNRFLQFIFTALVIAIGLHTLVKNTASKYFEVDANFEGDHHPSSPTSPMPGVLNSDEPVCAVCASHATKKCSRCKGVRYCTTKCQQSHWNSGHKEKCKSNSGANVFNSASNGATNGGFKASAAGGKGSNLIALVPGGYSTSRPIKKPKDVLFPYHEFVKLFNWDNPGFPPCGLLNCGNSCFANVVLQCLSFTRPLVAYLLEKGHRNECTCNDWCFLCEFESHVERARLSSQAFSPMNILSRLPNIGGTLGYGRQEDAHEFMRFSIDTMQSVCLDEFGGEKAVPSNLQETTIIQHIFGGRLQSEVICTKCDKTSNQYESMMDLTVEIHGDAASLEECLDQFTVKEWLDGENMYKCEGCQDYVKAWKRLTVKCAPNILTIALKRFQSGRFGKLNKRVAFPETLNLSPYMSEAGDGSDIYNLYAVVVHIDMLNASFFGHYICYIKDFRGNWYRIDDSKVVCVELEEVLSQGAYMLLYRRCTARPSSLQIQTTESSGKVEERTVEVEPGKTEQAECLSNVKALVCNRDCEVSPSDISPESKVSSGDEYESSIELNSEAKREQSEDTLSNVKVLACSRDCEISPSDISQELKVSSGYEYESSVQLNSEAKREQSADTLSNVKALACRRGCEVLPSDISPELKVSSGYDYESSVEVNSEAKREQSEDTNMIDIESTDNGNDISYSAVDESSYLPISHVVENLMDVDMGRPIEETSGCAQDQDDTGVAGSCPSPGLPNDFSFLDKHSSVSIDYRNVEEDLEDTDAVKCKLLTANNDAYYGNGYVSANLSATPHEDTGTLFSSGASFPTEKDRGNGIKKVEISADKLIM</sequence>
<keyword evidence="13" id="KW-1133">Transmembrane helix</keyword>
<feature type="region of interest" description="Disordered" evidence="12">
    <location>
        <begin position="536"/>
        <end position="569"/>
    </location>
</feature>
<dbReference type="HOGENOM" id="CLU_008279_10_3_1"/>
<keyword evidence="5" id="KW-0479">Metal-binding</keyword>
<reference evidence="16 19" key="2">
    <citation type="journal article" date="2014" name="BMC Genomics">
        <title>An improved genome release (version Mt4.0) for the model legume Medicago truncatula.</title>
        <authorList>
            <person name="Tang H."/>
            <person name="Krishnakumar V."/>
            <person name="Bidwell S."/>
            <person name="Rosen B."/>
            <person name="Chan A."/>
            <person name="Zhou S."/>
            <person name="Gentzbittel L."/>
            <person name="Childs K.L."/>
            <person name="Yandell M."/>
            <person name="Gundlach H."/>
            <person name="Mayer K.F."/>
            <person name="Schwartz D.C."/>
            <person name="Town C.D."/>
        </authorList>
    </citation>
    <scope>GENOME REANNOTATION</scope>
    <source>
        <strain evidence="16">A17</strain>
        <strain evidence="18 19">cv. Jemalong A17</strain>
    </source>
</reference>
<keyword evidence="8 16" id="KW-0378">Hydrolase</keyword>
<keyword evidence="19" id="KW-1185">Reference proteome</keyword>
<dbReference type="KEGG" id="mtr:25481970"/>
<dbReference type="InterPro" id="IPR038765">
    <property type="entry name" value="Papain-like_cys_pep_sf"/>
</dbReference>
<dbReference type="EC" id="3.4.19.12" evidence="3"/>
<dbReference type="GO" id="GO:0005634">
    <property type="term" value="C:nucleus"/>
    <property type="evidence" value="ECO:0000318"/>
    <property type="project" value="GO_Central"/>
</dbReference>
<keyword evidence="6 11" id="KW-0863">Zinc-finger</keyword>
<feature type="domain" description="USP" evidence="14">
    <location>
        <begin position="181"/>
        <end position="487"/>
    </location>
</feature>
<evidence type="ECO:0000256" key="6">
    <source>
        <dbReference type="ARBA" id="ARBA00022771"/>
    </source>
</evidence>
<gene>
    <name evidence="18" type="primary">25481970</name>
    <name evidence="16" type="ordered locus">MTR_1g014680</name>
    <name evidence="17" type="ORF">MtrunA17_Chr1g0150541</name>
</gene>
<accession>A0A072VP49</accession>
<comment type="similarity">
    <text evidence="2">Belongs to the peptidase C19 family.</text>
</comment>
<keyword evidence="10" id="KW-0862">Zinc</keyword>
<dbReference type="SUPFAM" id="SSF144232">
    <property type="entry name" value="HIT/MYND zinc finger-like"/>
    <property type="match status" value="1"/>
</dbReference>
<dbReference type="Gramene" id="rna459">
    <property type="protein sequence ID" value="RHN77050.1"/>
    <property type="gene ID" value="gene459"/>
</dbReference>
<keyword evidence="7" id="KW-0833">Ubl conjugation pathway</keyword>
<dbReference type="PROSITE" id="PS01360">
    <property type="entry name" value="ZF_MYND_1"/>
    <property type="match status" value="1"/>
</dbReference>
<dbReference type="InterPro" id="IPR002893">
    <property type="entry name" value="Znf_MYND"/>
</dbReference>
<evidence type="ECO:0000256" key="13">
    <source>
        <dbReference type="SAM" id="Phobius"/>
    </source>
</evidence>
<dbReference type="Pfam" id="PF01753">
    <property type="entry name" value="zf-MYND"/>
    <property type="match status" value="1"/>
</dbReference>
<organism evidence="16 19">
    <name type="scientific">Medicago truncatula</name>
    <name type="common">Barrel medic</name>
    <name type="synonym">Medicago tribuloides</name>
    <dbReference type="NCBI Taxonomy" id="3880"/>
    <lineage>
        <taxon>Eukaryota</taxon>
        <taxon>Viridiplantae</taxon>
        <taxon>Streptophyta</taxon>
        <taxon>Embryophyta</taxon>
        <taxon>Tracheophyta</taxon>
        <taxon>Spermatophyta</taxon>
        <taxon>Magnoliopsida</taxon>
        <taxon>eudicotyledons</taxon>
        <taxon>Gunneridae</taxon>
        <taxon>Pentapetalae</taxon>
        <taxon>rosids</taxon>
        <taxon>fabids</taxon>
        <taxon>Fabales</taxon>
        <taxon>Fabaceae</taxon>
        <taxon>Papilionoideae</taxon>
        <taxon>50 kb inversion clade</taxon>
        <taxon>NPAAA clade</taxon>
        <taxon>Hologalegina</taxon>
        <taxon>IRL clade</taxon>
        <taxon>Trifolieae</taxon>
        <taxon>Medicago</taxon>
    </lineage>
</organism>
<dbReference type="EMBL" id="PSQE01000001">
    <property type="protein sequence ID" value="RHN77050.1"/>
    <property type="molecule type" value="Genomic_DNA"/>
</dbReference>
<dbReference type="InterPro" id="IPR050164">
    <property type="entry name" value="Peptidase_C19"/>
</dbReference>
<dbReference type="InterPro" id="IPR018200">
    <property type="entry name" value="USP_CS"/>
</dbReference>
<evidence type="ECO:0000256" key="8">
    <source>
        <dbReference type="ARBA" id="ARBA00022801"/>
    </source>
</evidence>
<evidence type="ECO:0000256" key="5">
    <source>
        <dbReference type="ARBA" id="ARBA00022723"/>
    </source>
</evidence>
<keyword evidence="13" id="KW-0812">Transmembrane</keyword>
<dbReference type="Proteomes" id="UP000002051">
    <property type="component" value="Unassembled WGS sequence"/>
</dbReference>
<dbReference type="EnsemblPlants" id="KEH39885">
    <property type="protein sequence ID" value="KEH39885"/>
    <property type="gene ID" value="MTR_1g014680"/>
</dbReference>
<evidence type="ECO:0000256" key="7">
    <source>
        <dbReference type="ARBA" id="ARBA00022786"/>
    </source>
</evidence>
<evidence type="ECO:0000313" key="19">
    <source>
        <dbReference type="Proteomes" id="UP000002051"/>
    </source>
</evidence>
<evidence type="ECO:0000256" key="2">
    <source>
        <dbReference type="ARBA" id="ARBA00009085"/>
    </source>
</evidence>
<dbReference type="Gene3D" id="6.10.140.2220">
    <property type="match status" value="1"/>
</dbReference>
<evidence type="ECO:0000256" key="9">
    <source>
        <dbReference type="ARBA" id="ARBA00022807"/>
    </source>
</evidence>
<dbReference type="CDD" id="cd02661">
    <property type="entry name" value="Peptidase_C19E"/>
    <property type="match status" value="1"/>
</dbReference>
<dbReference type="SUPFAM" id="SSF54001">
    <property type="entry name" value="Cysteine proteinases"/>
    <property type="match status" value="1"/>
</dbReference>
<dbReference type="PROSITE" id="PS50235">
    <property type="entry name" value="USP_3"/>
    <property type="match status" value="1"/>
</dbReference>
<dbReference type="AlphaFoldDB" id="A0A072VP49"/>
<dbReference type="GO" id="GO:0031647">
    <property type="term" value="P:regulation of protein stability"/>
    <property type="evidence" value="ECO:0000318"/>
    <property type="project" value="GO_Central"/>
</dbReference>
<evidence type="ECO:0000313" key="18">
    <source>
        <dbReference type="EnsemblPlants" id="KEH39885"/>
    </source>
</evidence>
<dbReference type="PANTHER" id="PTHR24006:SF909">
    <property type="entry name" value="UBIQUITINYL HYDROLASE 1-RELATED"/>
    <property type="match status" value="1"/>
</dbReference>
<dbReference type="Proteomes" id="UP000265566">
    <property type="component" value="Chromosome 1"/>
</dbReference>
<keyword evidence="9" id="KW-0788">Thiol protease</keyword>
<feature type="compositionally biased region" description="Polar residues" evidence="12">
    <location>
        <begin position="540"/>
        <end position="549"/>
    </location>
</feature>
<keyword evidence="4" id="KW-0645">Protease</keyword>
<dbReference type="GO" id="GO:0008270">
    <property type="term" value="F:zinc ion binding"/>
    <property type="evidence" value="ECO:0007669"/>
    <property type="project" value="UniProtKB-KW"/>
</dbReference>
<comment type="catalytic activity">
    <reaction evidence="1">
        <text>Thiol-dependent hydrolysis of ester, thioester, amide, peptide and isopeptide bonds formed by the C-terminal Gly of ubiquitin (a 76-residue protein attached to proteins as an intracellular targeting signal).</text>
        <dbReference type="EC" id="3.4.19.12"/>
    </reaction>
</comment>
<evidence type="ECO:0000256" key="1">
    <source>
        <dbReference type="ARBA" id="ARBA00000707"/>
    </source>
</evidence>
<dbReference type="GO" id="GO:0004843">
    <property type="term" value="F:cysteine-type deubiquitinase activity"/>
    <property type="evidence" value="ECO:0000318"/>
    <property type="project" value="GO_Central"/>
</dbReference>
<dbReference type="EMBL" id="CM001217">
    <property type="protein sequence ID" value="KEH39885.1"/>
    <property type="molecule type" value="Genomic_DNA"/>
</dbReference>
<evidence type="ECO:0000313" key="17">
    <source>
        <dbReference type="EMBL" id="RHN77050.1"/>
    </source>
</evidence>
<evidence type="ECO:0000256" key="4">
    <source>
        <dbReference type="ARBA" id="ARBA00022670"/>
    </source>
</evidence>
<evidence type="ECO:0000256" key="3">
    <source>
        <dbReference type="ARBA" id="ARBA00012759"/>
    </source>
</evidence>
<proteinExistence type="inferred from homology"/>
<dbReference type="InterPro" id="IPR028889">
    <property type="entry name" value="USP"/>
</dbReference>
<dbReference type="STRING" id="3880.A0A072VP49"/>
<feature type="transmembrane region" description="Helical" evidence="13">
    <location>
        <begin position="14"/>
        <end position="32"/>
    </location>
</feature>
<reference evidence="18" key="3">
    <citation type="submission" date="2015-04" db="UniProtKB">
        <authorList>
            <consortium name="EnsemblPlants"/>
        </authorList>
    </citation>
    <scope>IDENTIFICATION</scope>
    <source>
        <strain evidence="18">cv. Jemalong A17</strain>
    </source>
</reference>
<dbReference type="OrthoDB" id="420187at2759"/>
<keyword evidence="13" id="KW-0472">Membrane</keyword>
<evidence type="ECO:0000259" key="14">
    <source>
        <dbReference type="PROSITE" id="PS50235"/>
    </source>
</evidence>
<dbReference type="PROSITE" id="PS00972">
    <property type="entry name" value="USP_1"/>
    <property type="match status" value="1"/>
</dbReference>
<name>A0A072VP49_MEDTR</name>
<dbReference type="InterPro" id="IPR001394">
    <property type="entry name" value="Peptidase_C19_UCH"/>
</dbReference>
<evidence type="ECO:0000256" key="10">
    <source>
        <dbReference type="ARBA" id="ARBA00022833"/>
    </source>
</evidence>
<dbReference type="Gene3D" id="3.90.70.10">
    <property type="entry name" value="Cysteine proteinases"/>
    <property type="match status" value="1"/>
</dbReference>
<dbReference type="PROSITE" id="PS50865">
    <property type="entry name" value="ZF_MYND_2"/>
    <property type="match status" value="1"/>
</dbReference>
<dbReference type="GO" id="GO:0006508">
    <property type="term" value="P:proteolysis"/>
    <property type="evidence" value="ECO:0007669"/>
    <property type="project" value="UniProtKB-KW"/>
</dbReference>
<protein>
    <recommendedName>
        <fullName evidence="3">ubiquitinyl hydrolase 1</fullName>
        <ecNumber evidence="3">3.4.19.12</ecNumber>
    </recommendedName>
</protein>
<reference evidence="16 19" key="1">
    <citation type="journal article" date="2011" name="Nature">
        <title>The Medicago genome provides insight into the evolution of rhizobial symbioses.</title>
        <authorList>
            <person name="Young N.D."/>
            <person name="Debelle F."/>
            <person name="Oldroyd G.E."/>
            <person name="Geurts R."/>
            <person name="Cannon S.B."/>
            <person name="Udvardi M.K."/>
            <person name="Benedito V.A."/>
            <person name="Mayer K.F."/>
            <person name="Gouzy J."/>
            <person name="Schoof H."/>
            <person name="Van de Peer Y."/>
            <person name="Proost S."/>
            <person name="Cook D.R."/>
            <person name="Meyers B.C."/>
            <person name="Spannagl M."/>
            <person name="Cheung F."/>
            <person name="De Mita S."/>
            <person name="Krishnakumar V."/>
            <person name="Gundlach H."/>
            <person name="Zhou S."/>
            <person name="Mudge J."/>
            <person name="Bharti A.K."/>
            <person name="Murray J.D."/>
            <person name="Naoumkina M.A."/>
            <person name="Rosen B."/>
            <person name="Silverstein K.A."/>
            <person name="Tang H."/>
            <person name="Rombauts S."/>
            <person name="Zhao P.X."/>
            <person name="Zhou P."/>
            <person name="Barbe V."/>
            <person name="Bardou P."/>
            <person name="Bechner M."/>
            <person name="Bellec A."/>
            <person name="Berger A."/>
            <person name="Berges H."/>
            <person name="Bidwell S."/>
            <person name="Bisseling T."/>
            <person name="Choisne N."/>
            <person name="Couloux A."/>
            <person name="Denny R."/>
            <person name="Deshpande S."/>
            <person name="Dai X."/>
            <person name="Doyle J.J."/>
            <person name="Dudez A.M."/>
            <person name="Farmer A.D."/>
            <person name="Fouteau S."/>
            <person name="Franken C."/>
            <person name="Gibelin C."/>
            <person name="Gish J."/>
            <person name="Goldstein S."/>
            <person name="Gonzalez A.J."/>
            <person name="Green P.J."/>
            <person name="Hallab A."/>
            <person name="Hartog M."/>
            <person name="Hua A."/>
            <person name="Humphray S.J."/>
            <person name="Jeong D.H."/>
            <person name="Jing Y."/>
            <person name="Jocker A."/>
            <person name="Kenton S.M."/>
            <person name="Kim D.J."/>
            <person name="Klee K."/>
            <person name="Lai H."/>
            <person name="Lang C."/>
            <person name="Lin S."/>
            <person name="Macmil S.L."/>
            <person name="Magdelenat G."/>
            <person name="Matthews L."/>
            <person name="McCorrison J."/>
            <person name="Monaghan E.L."/>
            <person name="Mun J.H."/>
            <person name="Najar F.Z."/>
            <person name="Nicholson C."/>
            <person name="Noirot C."/>
            <person name="O'Bleness M."/>
            <person name="Paule C.R."/>
            <person name="Poulain J."/>
            <person name="Prion F."/>
            <person name="Qin B."/>
            <person name="Qu C."/>
            <person name="Retzel E.F."/>
            <person name="Riddle C."/>
            <person name="Sallet E."/>
            <person name="Samain S."/>
            <person name="Samson N."/>
            <person name="Sanders I."/>
            <person name="Saurat O."/>
            <person name="Scarpelli C."/>
            <person name="Schiex T."/>
            <person name="Segurens B."/>
            <person name="Severin A.J."/>
            <person name="Sherrier D.J."/>
            <person name="Shi R."/>
            <person name="Sims S."/>
            <person name="Singer S.R."/>
            <person name="Sinharoy S."/>
            <person name="Sterck L."/>
            <person name="Viollet A."/>
            <person name="Wang B.B."/>
            <person name="Wang K."/>
            <person name="Wang M."/>
            <person name="Wang X."/>
            <person name="Warfsmann J."/>
            <person name="Weissenbach J."/>
            <person name="White D.D."/>
            <person name="White J.D."/>
            <person name="Wiley G.B."/>
            <person name="Wincker P."/>
            <person name="Xing Y."/>
            <person name="Yang L."/>
            <person name="Yao Z."/>
            <person name="Ying F."/>
            <person name="Zhai J."/>
            <person name="Zhou L."/>
            <person name="Zuber A."/>
            <person name="Denarie J."/>
            <person name="Dixon R.A."/>
            <person name="May G.D."/>
            <person name="Schwartz D.C."/>
            <person name="Rogers J."/>
            <person name="Quetier F."/>
            <person name="Town C.D."/>
            <person name="Roe B.A."/>
        </authorList>
    </citation>
    <scope>NUCLEOTIDE SEQUENCE [LARGE SCALE GENOMIC DNA]</scope>
    <source>
        <strain evidence="16">A17</strain>
        <strain evidence="18 19">cv. Jemalong A17</strain>
    </source>
</reference>
<dbReference type="FunFam" id="6.10.140.2220:FF:000006">
    <property type="entry name" value="Ubiquitin carboxyl-terminal hydrolase 15"/>
    <property type="match status" value="1"/>
</dbReference>
<feature type="domain" description="MYND-type" evidence="15">
    <location>
        <begin position="70"/>
        <end position="107"/>
    </location>
</feature>
<dbReference type="PANTHER" id="PTHR24006">
    <property type="entry name" value="UBIQUITIN CARBOXYL-TERMINAL HYDROLASE"/>
    <property type="match status" value="1"/>
</dbReference>
<dbReference type="Pfam" id="PF00443">
    <property type="entry name" value="UCH"/>
    <property type="match status" value="1"/>
</dbReference>
<dbReference type="FunFam" id="3.90.70.10:FF:000026">
    <property type="entry name" value="Ubiquitin carboxyl-terminal hydrolase 15"/>
    <property type="match status" value="1"/>
</dbReference>
<reference evidence="17" key="4">
    <citation type="journal article" date="2018" name="Nat. Plants">
        <title>Whole-genome landscape of Medicago truncatula symbiotic genes.</title>
        <authorList>
            <person name="Pecrix Y."/>
            <person name="Gamas P."/>
            <person name="Carrere S."/>
        </authorList>
    </citation>
    <scope>NUCLEOTIDE SEQUENCE</scope>
    <source>
        <tissue evidence="17">Leaves</tissue>
    </source>
</reference>
<evidence type="ECO:0000313" key="16">
    <source>
        <dbReference type="EMBL" id="KEH39885.1"/>
    </source>
</evidence>
<dbReference type="GO" id="GO:0005829">
    <property type="term" value="C:cytosol"/>
    <property type="evidence" value="ECO:0000318"/>
    <property type="project" value="GO_Central"/>
</dbReference>
<dbReference type="GO" id="GO:0016579">
    <property type="term" value="P:protein deubiquitination"/>
    <property type="evidence" value="ECO:0007669"/>
    <property type="project" value="InterPro"/>
</dbReference>